<organism evidence="2">
    <name type="scientific">Pinus taeda</name>
    <name type="common">Loblolly pine</name>
    <dbReference type="NCBI Taxonomy" id="3352"/>
    <lineage>
        <taxon>Eukaryota</taxon>
        <taxon>Viridiplantae</taxon>
        <taxon>Streptophyta</taxon>
        <taxon>Embryophyta</taxon>
        <taxon>Tracheophyta</taxon>
        <taxon>Spermatophyta</taxon>
        <taxon>Pinopsida</taxon>
        <taxon>Pinidae</taxon>
        <taxon>Conifers I</taxon>
        <taxon>Pinales</taxon>
        <taxon>Pinaceae</taxon>
        <taxon>Pinus</taxon>
        <taxon>Pinus subgen. Pinus</taxon>
    </lineage>
</organism>
<feature type="region of interest" description="Disordered" evidence="1">
    <location>
        <begin position="41"/>
        <end position="66"/>
    </location>
</feature>
<accession>H9W5E7</accession>
<dbReference type="EMBL" id="FJ137989">
    <property type="protein sequence ID" value="AFG57240.1"/>
    <property type="molecule type" value="Genomic_DNA"/>
</dbReference>
<name>H9W5E7_PINTA</name>
<protein>
    <submittedName>
        <fullName evidence="2">Uncharacterized protein</fullName>
    </submittedName>
</protein>
<reference evidence="2" key="1">
    <citation type="submission" date="2008-08" db="EMBL/GenBank/DDBJ databases">
        <title>Nucleotide Diversity and Divergence in the Loblolly Pine Gene Space.</title>
        <authorList>
            <person name="Neale D.B."/>
            <person name="Wegrzyn J.L."/>
            <person name="Lee J.M."/>
            <person name="Eckert A.J."/>
            <person name="Liechty J.D."/>
            <person name="Stevens K.A."/>
            <person name="Langley C.H."/>
        </authorList>
    </citation>
    <scope>NUCLEOTIDE SEQUENCE</scope>
    <source>
        <strain evidence="2">6954</strain>
        <tissue evidence="2">Megagametophyte</tissue>
    </source>
</reference>
<feature type="compositionally biased region" description="Acidic residues" evidence="1">
    <location>
        <begin position="52"/>
        <end position="63"/>
    </location>
</feature>
<evidence type="ECO:0000256" key="1">
    <source>
        <dbReference type="SAM" id="MobiDB-lite"/>
    </source>
</evidence>
<feature type="region of interest" description="Disordered" evidence="1">
    <location>
        <begin position="1"/>
        <end position="21"/>
    </location>
</feature>
<evidence type="ECO:0000313" key="2">
    <source>
        <dbReference type="EMBL" id="AFG57240.1"/>
    </source>
</evidence>
<dbReference type="PANTHER" id="PTHR34686:SF1">
    <property type="entry name" value="MATERNAL EFFECT EMBRYO ARREST 59"/>
    <property type="match status" value="1"/>
</dbReference>
<dbReference type="PANTHER" id="PTHR34686">
    <property type="entry name" value="MATERNAL EFFECT EMBRYO ARREST PROTEIN"/>
    <property type="match status" value="1"/>
</dbReference>
<sequence length="79" mass="9050">IMGKGGLAAQKPSRSDEVLEAQQQWQISEQIKSHFQALAPIRHRKPLRSDNSDDNQEVEDDQFDGIPAEFKKYQQLKSL</sequence>
<gene>
    <name evidence="2" type="ORF">CL358Contig2_01</name>
</gene>
<feature type="non-terminal residue" evidence="2">
    <location>
        <position position="79"/>
    </location>
</feature>
<dbReference type="AlphaFoldDB" id="H9W5E7"/>
<proteinExistence type="predicted"/>
<feature type="non-terminal residue" evidence="2">
    <location>
        <position position="1"/>
    </location>
</feature>